<feature type="transmembrane region" description="Helical" evidence="1">
    <location>
        <begin position="64"/>
        <end position="83"/>
    </location>
</feature>
<protein>
    <recommendedName>
        <fullName evidence="4">SPW repeat-containing protein</fullName>
    </recommendedName>
</protein>
<organism evidence="2 3">
    <name type="scientific">Geodermatophilus arenarius</name>
    <dbReference type="NCBI Taxonomy" id="1137990"/>
    <lineage>
        <taxon>Bacteria</taxon>
        <taxon>Bacillati</taxon>
        <taxon>Actinomycetota</taxon>
        <taxon>Actinomycetes</taxon>
        <taxon>Geodermatophilales</taxon>
        <taxon>Geodermatophilaceae</taxon>
        <taxon>Geodermatophilus</taxon>
    </lineage>
</organism>
<proteinExistence type="predicted"/>
<keyword evidence="1" id="KW-1133">Transmembrane helix</keyword>
<reference evidence="3" key="1">
    <citation type="journal article" date="2019" name="Int. J. Syst. Evol. Microbiol.">
        <title>The Global Catalogue of Microorganisms (GCM) 10K type strain sequencing project: providing services to taxonomists for standard genome sequencing and annotation.</title>
        <authorList>
            <consortium name="The Broad Institute Genomics Platform"/>
            <consortium name="The Broad Institute Genome Sequencing Center for Infectious Disease"/>
            <person name="Wu L."/>
            <person name="Ma J."/>
        </authorList>
    </citation>
    <scope>NUCLEOTIDE SEQUENCE [LARGE SCALE GENOMIC DNA]</scope>
    <source>
        <strain evidence="3">CCUG 62763</strain>
    </source>
</reference>
<name>A0ABV9LE98_9ACTN</name>
<dbReference type="EMBL" id="JBHSGR010000002">
    <property type="protein sequence ID" value="MFC4692409.1"/>
    <property type="molecule type" value="Genomic_DNA"/>
</dbReference>
<feature type="transmembrane region" description="Helical" evidence="1">
    <location>
        <begin position="31"/>
        <end position="52"/>
    </location>
</feature>
<evidence type="ECO:0008006" key="4">
    <source>
        <dbReference type="Google" id="ProtNLM"/>
    </source>
</evidence>
<comment type="caution">
    <text evidence="2">The sequence shown here is derived from an EMBL/GenBank/DDBJ whole genome shotgun (WGS) entry which is preliminary data.</text>
</comment>
<feature type="transmembrane region" description="Helical" evidence="1">
    <location>
        <begin position="89"/>
        <end position="116"/>
    </location>
</feature>
<keyword evidence="1" id="KW-0472">Membrane</keyword>
<evidence type="ECO:0000313" key="2">
    <source>
        <dbReference type="EMBL" id="MFC4692409.1"/>
    </source>
</evidence>
<keyword evidence="3" id="KW-1185">Reference proteome</keyword>
<dbReference type="Proteomes" id="UP001596025">
    <property type="component" value="Unassembled WGS sequence"/>
</dbReference>
<sequence length="131" mass="13039">MSRVPGLVLAGLAAVLTAGWLALVEVFWLPLRVAGVLLPLSVLTAVAGNYLLVTGAHRLTGSRVVALLPAVTWLVVAVAAMVPRPEGDLVAVGTGGLGAVTLAFLGLGVLAAAVAVGRVLATPRRPAGPPA</sequence>
<dbReference type="RefSeq" id="WP_387986293.1">
    <property type="nucleotide sequence ID" value="NZ_JBHSGR010000002.1"/>
</dbReference>
<evidence type="ECO:0000313" key="3">
    <source>
        <dbReference type="Proteomes" id="UP001596025"/>
    </source>
</evidence>
<gene>
    <name evidence="2" type="ORF">ACFO3M_03310</name>
</gene>
<evidence type="ECO:0000256" key="1">
    <source>
        <dbReference type="SAM" id="Phobius"/>
    </source>
</evidence>
<accession>A0ABV9LE98</accession>
<keyword evidence="1" id="KW-0812">Transmembrane</keyword>